<proteinExistence type="inferred from homology"/>
<dbReference type="PANTHER" id="PTHR11412:SF175">
    <property type="entry name" value="TEP (THIOLESTER CONTAINING PROTEIN)"/>
    <property type="match status" value="1"/>
</dbReference>
<dbReference type="InterPro" id="IPR050473">
    <property type="entry name" value="A2M/Complement_sys"/>
</dbReference>
<dbReference type="SMART" id="SM01360">
    <property type="entry name" value="A2M"/>
    <property type="match status" value="1"/>
</dbReference>
<dbReference type="Gene3D" id="2.20.130.20">
    <property type="match status" value="1"/>
</dbReference>
<dbReference type="PROSITE" id="PS00477">
    <property type="entry name" value="ALPHA_2_MACROGLOBULIN"/>
    <property type="match status" value="1"/>
</dbReference>
<protein>
    <submittedName>
        <fullName evidence="8">A2M domain-containing protein</fullName>
    </submittedName>
</protein>
<dbReference type="EMBL" id="UZAG01017494">
    <property type="protein sequence ID" value="VDO35017.1"/>
    <property type="molecule type" value="Genomic_DNA"/>
</dbReference>
<organism evidence="8">
    <name type="scientific">Brugia timori</name>
    <dbReference type="NCBI Taxonomy" id="42155"/>
    <lineage>
        <taxon>Eukaryota</taxon>
        <taxon>Metazoa</taxon>
        <taxon>Ecdysozoa</taxon>
        <taxon>Nematoda</taxon>
        <taxon>Chromadorea</taxon>
        <taxon>Rhabditida</taxon>
        <taxon>Spirurina</taxon>
        <taxon>Spiruromorpha</taxon>
        <taxon>Filarioidea</taxon>
        <taxon>Onchocercidae</taxon>
        <taxon>Brugia</taxon>
    </lineage>
</organism>
<evidence type="ECO:0000256" key="2">
    <source>
        <dbReference type="ARBA" id="ARBA00022690"/>
    </source>
</evidence>
<evidence type="ECO:0000313" key="6">
    <source>
        <dbReference type="EMBL" id="VDO35017.1"/>
    </source>
</evidence>
<dbReference type="Gene3D" id="2.60.40.10">
    <property type="entry name" value="Immunoglobulins"/>
    <property type="match status" value="1"/>
</dbReference>
<dbReference type="SUPFAM" id="SSF81296">
    <property type="entry name" value="E set domains"/>
    <property type="match status" value="1"/>
</dbReference>
<dbReference type="Pfam" id="PF00207">
    <property type="entry name" value="A2M"/>
    <property type="match status" value="1"/>
</dbReference>
<dbReference type="InterPro" id="IPR014756">
    <property type="entry name" value="Ig_E-set"/>
</dbReference>
<dbReference type="InterPro" id="IPR001599">
    <property type="entry name" value="Macroglobln_a2"/>
</dbReference>
<dbReference type="AlphaFoldDB" id="A0A0R3QX18"/>
<evidence type="ECO:0000313" key="7">
    <source>
        <dbReference type="Proteomes" id="UP000280834"/>
    </source>
</evidence>
<dbReference type="InterPro" id="IPR019742">
    <property type="entry name" value="MacrogloblnA2_CS"/>
</dbReference>
<dbReference type="GO" id="GO:0005615">
    <property type="term" value="C:extracellular space"/>
    <property type="evidence" value="ECO:0007669"/>
    <property type="project" value="InterPro"/>
</dbReference>
<evidence type="ECO:0000256" key="1">
    <source>
        <dbReference type="ARBA" id="ARBA00010952"/>
    </source>
</evidence>
<keyword evidence="7" id="KW-1185">Reference proteome</keyword>
<dbReference type="Pfam" id="PF07678">
    <property type="entry name" value="TED_complement"/>
    <property type="match status" value="1"/>
</dbReference>
<dbReference type="InterPro" id="IPR011626">
    <property type="entry name" value="Alpha-macroglobulin_TED"/>
</dbReference>
<feature type="domain" description="Alpha-2-macroglobulin" evidence="5">
    <location>
        <begin position="25"/>
        <end position="116"/>
    </location>
</feature>
<gene>
    <name evidence="6" type="ORF">BTMF_LOCUS10304</name>
</gene>
<dbReference type="PANTHER" id="PTHR11412">
    <property type="entry name" value="MACROGLOBULIN / COMPLEMENT"/>
    <property type="match status" value="1"/>
</dbReference>
<dbReference type="STRING" id="42155.A0A0R3QX18"/>
<comment type="similarity">
    <text evidence="1">Belongs to the protease inhibitor I39 (alpha-2-macroglobulin) family.</text>
</comment>
<dbReference type="SMART" id="SM01419">
    <property type="entry name" value="Thiol-ester_cl"/>
    <property type="match status" value="1"/>
</dbReference>
<dbReference type="InterPro" id="IPR013783">
    <property type="entry name" value="Ig-like_fold"/>
</dbReference>
<keyword evidence="4" id="KW-1015">Disulfide bond</keyword>
<sequence>MDEEISEKSSDLYDLPKIRKLFPETWVWSNMRTRDTGEAVFEAVVPDTITSWVASAFAINDESGLGVAPSTSKLTVFRPFFIRINLPYSVKRGEKFALQVLIFNYMDSEQDVAVTLKDDDDIGYNFLQKDGTTKKPISKNVKDKEYNVRLISVPSGGVSKAVYFPIVPTKIGDVILSVTAQSAIAGDAVEQVLRVEPEGYRVDRNTLIMIDLTQTNDSTEIKKQIDMQFPRDAVEGSRKARFDVIGDLLGSALANIDSLVRMPYGCGEQNMINFVPNIAVLRYLKVTKQAGTQIENKAKKYMESGYQRELTYR</sequence>
<reference evidence="8" key="1">
    <citation type="submission" date="2017-02" db="UniProtKB">
        <authorList>
            <consortium name="WormBaseParasite"/>
        </authorList>
    </citation>
    <scope>IDENTIFICATION</scope>
</reference>
<dbReference type="SUPFAM" id="SSF48239">
    <property type="entry name" value="Terpenoid cyclases/Protein prenyltransferases"/>
    <property type="match status" value="1"/>
</dbReference>
<dbReference type="InterPro" id="IPR047565">
    <property type="entry name" value="Alpha-macroglob_thiol-ester_cl"/>
</dbReference>
<evidence type="ECO:0000256" key="3">
    <source>
        <dbReference type="ARBA" id="ARBA00022900"/>
    </source>
</evidence>
<keyword evidence="3" id="KW-0722">Serine protease inhibitor</keyword>
<keyword evidence="2" id="KW-0646">Protease inhibitor</keyword>
<dbReference type="WBParaSite" id="BTMF_0001228401-mRNA-1">
    <property type="protein sequence ID" value="BTMF_0001228401-mRNA-1"/>
    <property type="gene ID" value="BTMF_0001228401"/>
</dbReference>
<reference evidence="6 7" key="2">
    <citation type="submission" date="2018-11" db="EMBL/GenBank/DDBJ databases">
        <authorList>
            <consortium name="Pathogen Informatics"/>
        </authorList>
    </citation>
    <scope>NUCLEOTIDE SEQUENCE [LARGE SCALE GENOMIC DNA]</scope>
</reference>
<name>A0A0R3QX18_9BILA</name>
<accession>A0A0R3QX18</accession>
<evidence type="ECO:0000259" key="5">
    <source>
        <dbReference type="SMART" id="SM01360"/>
    </source>
</evidence>
<dbReference type="InterPro" id="IPR008930">
    <property type="entry name" value="Terpenoid_cyclase/PrenylTrfase"/>
</dbReference>
<dbReference type="Proteomes" id="UP000280834">
    <property type="component" value="Unassembled WGS sequence"/>
</dbReference>
<evidence type="ECO:0000313" key="8">
    <source>
        <dbReference type="WBParaSite" id="BTMF_0001228401-mRNA-1"/>
    </source>
</evidence>
<dbReference type="GO" id="GO:0004867">
    <property type="term" value="F:serine-type endopeptidase inhibitor activity"/>
    <property type="evidence" value="ECO:0007669"/>
    <property type="project" value="UniProtKB-KW"/>
</dbReference>
<evidence type="ECO:0000256" key="4">
    <source>
        <dbReference type="ARBA" id="ARBA00023157"/>
    </source>
</evidence>
<dbReference type="Gene3D" id="1.50.10.20">
    <property type="match status" value="1"/>
</dbReference>